<feature type="transmembrane region" description="Helical" evidence="8">
    <location>
        <begin position="21"/>
        <end position="45"/>
    </location>
</feature>
<dbReference type="FunCoup" id="W0R9W7">
    <property type="interactions" value="34"/>
</dbReference>
<dbReference type="InterPro" id="IPR023090">
    <property type="entry name" value="UPF0702_alpha/beta_dom_sf"/>
</dbReference>
<keyword evidence="3" id="KW-1003">Cell membrane</keyword>
<dbReference type="InterPro" id="IPR007353">
    <property type="entry name" value="DUF421"/>
</dbReference>
<feature type="domain" description="YetF C-terminal" evidence="9">
    <location>
        <begin position="107"/>
        <end position="172"/>
    </location>
</feature>
<dbReference type="eggNOG" id="COG2323">
    <property type="taxonomic scope" value="Bacteria"/>
</dbReference>
<evidence type="ECO:0000256" key="6">
    <source>
        <dbReference type="ARBA" id="ARBA00023136"/>
    </source>
</evidence>
<dbReference type="AlphaFoldDB" id="W0R9W7"/>
<dbReference type="PATRIC" id="fig|861299.3.peg.55"/>
<dbReference type="HOGENOM" id="CLU_077149_3_3_0"/>
<name>W0R9W7_9BACT</name>
<evidence type="ECO:0000256" key="3">
    <source>
        <dbReference type="ARBA" id="ARBA00022475"/>
    </source>
</evidence>
<dbReference type="STRING" id="861299.J421_0059"/>
<dbReference type="KEGG" id="gba:J421_0059"/>
<organism evidence="10 11">
    <name type="scientific">Gemmatirosa kalamazoonensis</name>
    <dbReference type="NCBI Taxonomy" id="861299"/>
    <lineage>
        <taxon>Bacteria</taxon>
        <taxon>Pseudomonadati</taxon>
        <taxon>Gemmatimonadota</taxon>
        <taxon>Gemmatimonadia</taxon>
        <taxon>Gemmatimonadales</taxon>
        <taxon>Gemmatimonadaceae</taxon>
        <taxon>Gemmatirosa</taxon>
    </lineage>
</organism>
<keyword evidence="5 8" id="KW-1133">Transmembrane helix</keyword>
<comment type="similarity">
    <text evidence="2">Belongs to the UPF0702 family.</text>
</comment>
<evidence type="ECO:0000256" key="5">
    <source>
        <dbReference type="ARBA" id="ARBA00022989"/>
    </source>
</evidence>
<dbReference type="Proteomes" id="UP000019151">
    <property type="component" value="Chromosome"/>
</dbReference>
<dbReference type="Pfam" id="PF04239">
    <property type="entry name" value="DUF421"/>
    <property type="match status" value="1"/>
</dbReference>
<dbReference type="GO" id="GO:0005886">
    <property type="term" value="C:plasma membrane"/>
    <property type="evidence" value="ECO:0007669"/>
    <property type="project" value="UniProtKB-SubCell"/>
</dbReference>
<keyword evidence="11" id="KW-1185">Reference proteome</keyword>
<reference evidence="10 11" key="1">
    <citation type="journal article" date="2014" name="Genome Announc.">
        <title>Genome Sequence and Methylome of Soil Bacterium Gemmatirosa kalamazoonensis KBS708T, a Member of the Rarely Cultivated Gemmatimonadetes Phylum.</title>
        <authorList>
            <person name="Debruyn J.M."/>
            <person name="Radosevich M."/>
            <person name="Wommack K.E."/>
            <person name="Polson S.W."/>
            <person name="Hauser L.J."/>
            <person name="Fawaz M.N."/>
            <person name="Korlach J."/>
            <person name="Tsai Y.C."/>
        </authorList>
    </citation>
    <scope>NUCLEOTIDE SEQUENCE [LARGE SCALE GENOMIC DNA]</scope>
    <source>
        <strain evidence="10 11">KBS708</strain>
    </source>
</reference>
<keyword evidence="4 8" id="KW-0812">Transmembrane</keyword>
<keyword evidence="6 8" id="KW-0472">Membrane</keyword>
<accession>W0R9W7</accession>
<evidence type="ECO:0000256" key="4">
    <source>
        <dbReference type="ARBA" id="ARBA00022692"/>
    </source>
</evidence>
<evidence type="ECO:0000256" key="8">
    <source>
        <dbReference type="SAM" id="Phobius"/>
    </source>
</evidence>
<evidence type="ECO:0000313" key="11">
    <source>
        <dbReference type="Proteomes" id="UP000019151"/>
    </source>
</evidence>
<dbReference type="PANTHER" id="PTHR34582:SF6">
    <property type="entry name" value="UPF0702 TRANSMEMBRANE PROTEIN YCAP"/>
    <property type="match status" value="1"/>
</dbReference>
<evidence type="ECO:0000313" key="10">
    <source>
        <dbReference type="EMBL" id="AHG87596.1"/>
    </source>
</evidence>
<dbReference type="Gene3D" id="3.30.240.20">
    <property type="entry name" value="bsu07140 like domains"/>
    <property type="match status" value="1"/>
</dbReference>
<evidence type="ECO:0000256" key="7">
    <source>
        <dbReference type="SAM" id="MobiDB-lite"/>
    </source>
</evidence>
<protein>
    <recommendedName>
        <fullName evidence="9">YetF C-terminal domain-containing protein</fullName>
    </recommendedName>
</protein>
<feature type="region of interest" description="Disordered" evidence="7">
    <location>
        <begin position="184"/>
        <end position="209"/>
    </location>
</feature>
<proteinExistence type="inferred from homology"/>
<evidence type="ECO:0000256" key="1">
    <source>
        <dbReference type="ARBA" id="ARBA00004651"/>
    </source>
</evidence>
<evidence type="ECO:0000259" key="9">
    <source>
        <dbReference type="Pfam" id="PF04239"/>
    </source>
</evidence>
<feature type="transmembrane region" description="Helical" evidence="8">
    <location>
        <begin position="65"/>
        <end position="93"/>
    </location>
</feature>
<comment type="subcellular location">
    <subcellularLocation>
        <location evidence="1">Cell membrane</location>
        <topology evidence="1">Multi-pass membrane protein</topology>
    </subcellularLocation>
</comment>
<sequence length="209" mass="22650">MRRRTSRARALRTVSYVFFHSWADVARTVVATAVTFALVVVILRVVGAQAIAQMSGYDMVATVTFGSIVATVAVTRGVSVAAGIAALVTLIALQELMRYAQSRWLPAHHAVREPPLVVLWEGQLLEDRLRARRISGDEVRAAVRKMGLASLADVRAVVLENDGEWSVVPRSAPPGDDSAFFGLPIPGWPGNSRSDEGDQAIPTDPRRLP</sequence>
<dbReference type="EMBL" id="CP007128">
    <property type="protein sequence ID" value="AHG87596.1"/>
    <property type="molecule type" value="Genomic_DNA"/>
</dbReference>
<gene>
    <name evidence="10" type="ORF">J421_0059</name>
</gene>
<dbReference type="PANTHER" id="PTHR34582">
    <property type="entry name" value="UPF0702 TRANSMEMBRANE PROTEIN YCAP"/>
    <property type="match status" value="1"/>
</dbReference>
<dbReference type="InParanoid" id="W0R9W7"/>
<evidence type="ECO:0000256" key="2">
    <source>
        <dbReference type="ARBA" id="ARBA00006448"/>
    </source>
</evidence>